<name>A0A432XZP2_9GAMM</name>
<dbReference type="PIRSF" id="PIRSF001259">
    <property type="entry name" value="RibA"/>
    <property type="match status" value="1"/>
</dbReference>
<dbReference type="PANTHER" id="PTHR21327">
    <property type="entry name" value="GTP CYCLOHYDROLASE II-RELATED"/>
    <property type="match status" value="1"/>
</dbReference>
<dbReference type="EC" id="4.1.99.12" evidence="7 14"/>
<evidence type="ECO:0000256" key="13">
    <source>
        <dbReference type="ARBA" id="ARBA00023239"/>
    </source>
</evidence>
<dbReference type="InterPro" id="IPR032677">
    <property type="entry name" value="GTP_cyclohydro_II"/>
</dbReference>
<evidence type="ECO:0000256" key="12">
    <source>
        <dbReference type="ARBA" id="ARBA00023211"/>
    </source>
</evidence>
<evidence type="ECO:0000256" key="7">
    <source>
        <dbReference type="ARBA" id="ARBA00012153"/>
    </source>
</evidence>
<protein>
    <recommendedName>
        <fullName evidence="8 14">3,4-dihydroxy-2-butanone 4-phosphate synthase</fullName>
        <shortName evidence="14">DHBP synthase</shortName>
        <ecNumber evidence="7 14">4.1.99.12</ecNumber>
    </recommendedName>
</protein>
<feature type="binding site" evidence="14">
    <location>
        <position position="33"/>
    </location>
    <ligand>
        <name>D-ribulose 5-phosphate</name>
        <dbReference type="ChEBI" id="CHEBI:58121"/>
    </ligand>
</feature>
<dbReference type="Proteomes" id="UP000287198">
    <property type="component" value="Unassembled WGS sequence"/>
</dbReference>
<dbReference type="InterPro" id="IPR017945">
    <property type="entry name" value="DHBP_synth_RibB-like_a/b_dom"/>
</dbReference>
<feature type="site" description="Essential for catalytic activity" evidence="14">
    <location>
        <position position="127"/>
    </location>
</feature>
<evidence type="ECO:0000256" key="1">
    <source>
        <dbReference type="ARBA" id="ARBA00000141"/>
    </source>
</evidence>
<evidence type="ECO:0000256" key="10">
    <source>
        <dbReference type="ARBA" id="ARBA00022723"/>
    </source>
</evidence>
<keyword evidence="12 14" id="KW-0464">Manganese</keyword>
<comment type="subunit">
    <text evidence="14">Homodimer.</text>
</comment>
<feature type="domain" description="GTP cyclohydrolase II" evidence="15">
    <location>
        <begin position="209"/>
        <end position="368"/>
    </location>
</feature>
<proteinExistence type="inferred from homology"/>
<comment type="catalytic activity">
    <reaction evidence="1 14">
        <text>D-ribulose 5-phosphate = (2S)-2-hydroxy-3-oxobutyl phosphate + formate + H(+)</text>
        <dbReference type="Rhea" id="RHEA:18457"/>
        <dbReference type="ChEBI" id="CHEBI:15378"/>
        <dbReference type="ChEBI" id="CHEBI:15740"/>
        <dbReference type="ChEBI" id="CHEBI:58121"/>
        <dbReference type="ChEBI" id="CHEBI:58830"/>
        <dbReference type="EC" id="4.1.99.12"/>
    </reaction>
</comment>
<dbReference type="UniPathway" id="UPA00275">
    <property type="reaction ID" value="UER00399"/>
</dbReference>
<dbReference type="InterPro" id="IPR000422">
    <property type="entry name" value="DHBP_synthase_RibB"/>
</dbReference>
<dbReference type="SUPFAM" id="SSF55821">
    <property type="entry name" value="YrdC/RibB"/>
    <property type="match status" value="1"/>
</dbReference>
<feature type="binding site" evidence="14">
    <location>
        <position position="29"/>
    </location>
    <ligand>
        <name>Mg(2+)</name>
        <dbReference type="ChEBI" id="CHEBI:18420"/>
        <label>2</label>
    </ligand>
</feature>
<dbReference type="AlphaFoldDB" id="A0A432XZP2"/>
<evidence type="ECO:0000256" key="5">
    <source>
        <dbReference type="ARBA" id="ARBA00005520"/>
    </source>
</evidence>
<evidence type="ECO:0000256" key="4">
    <source>
        <dbReference type="ARBA" id="ARBA00004904"/>
    </source>
</evidence>
<reference evidence="17" key="1">
    <citation type="journal article" date="2018" name="Front. Microbiol.">
        <title>Genome-Based Analysis Reveals the Taxonomy and Diversity of the Family Idiomarinaceae.</title>
        <authorList>
            <person name="Liu Y."/>
            <person name="Lai Q."/>
            <person name="Shao Z."/>
        </authorList>
    </citation>
    <scope>NUCLEOTIDE SEQUENCE [LARGE SCALE GENOMIC DNA]</scope>
    <source>
        <strain evidence="17">BH195</strain>
    </source>
</reference>
<evidence type="ECO:0000256" key="9">
    <source>
        <dbReference type="ARBA" id="ARBA00022619"/>
    </source>
</evidence>
<dbReference type="GO" id="GO:0008686">
    <property type="term" value="F:3,4-dihydroxy-2-butanone-4-phosphate synthase activity"/>
    <property type="evidence" value="ECO:0007669"/>
    <property type="project" value="UniProtKB-UniRule"/>
</dbReference>
<evidence type="ECO:0000256" key="6">
    <source>
        <dbReference type="ARBA" id="ARBA00008976"/>
    </source>
</evidence>
<evidence type="ECO:0000256" key="3">
    <source>
        <dbReference type="ARBA" id="ARBA00002284"/>
    </source>
</evidence>
<feature type="binding site" evidence="14">
    <location>
        <position position="144"/>
    </location>
    <ligand>
        <name>Mg(2+)</name>
        <dbReference type="ChEBI" id="CHEBI:18420"/>
        <label>2</label>
    </ligand>
</feature>
<comment type="caution">
    <text evidence="16">The sequence shown here is derived from an EMBL/GenBank/DDBJ whole genome shotgun (WGS) entry which is preliminary data.</text>
</comment>
<dbReference type="Pfam" id="PF00925">
    <property type="entry name" value="GTP_cyclohydro2"/>
    <property type="match status" value="1"/>
</dbReference>
<dbReference type="GO" id="GO:0005829">
    <property type="term" value="C:cytosol"/>
    <property type="evidence" value="ECO:0007669"/>
    <property type="project" value="TreeGrafter"/>
</dbReference>
<evidence type="ECO:0000256" key="14">
    <source>
        <dbReference type="HAMAP-Rule" id="MF_00180"/>
    </source>
</evidence>
<feature type="binding site" evidence="14">
    <location>
        <begin position="28"/>
        <end position="29"/>
    </location>
    <ligand>
        <name>D-ribulose 5-phosphate</name>
        <dbReference type="ChEBI" id="CHEBI:58121"/>
    </ligand>
</feature>
<evidence type="ECO:0000256" key="11">
    <source>
        <dbReference type="ARBA" id="ARBA00022842"/>
    </source>
</evidence>
<dbReference type="EMBL" id="PIPW01000001">
    <property type="protein sequence ID" value="RUO54177.1"/>
    <property type="molecule type" value="Genomic_DNA"/>
</dbReference>
<feature type="binding site" evidence="14">
    <location>
        <begin position="141"/>
        <end position="145"/>
    </location>
    <ligand>
        <name>D-ribulose 5-phosphate</name>
        <dbReference type="ChEBI" id="CHEBI:58121"/>
    </ligand>
</feature>
<feature type="site" description="Essential for catalytic activity" evidence="14">
    <location>
        <position position="165"/>
    </location>
</feature>
<keyword evidence="9 14" id="KW-0686">Riboflavin biosynthesis</keyword>
<dbReference type="Gene3D" id="3.40.50.10990">
    <property type="entry name" value="GTP cyclohydrolase II"/>
    <property type="match status" value="1"/>
</dbReference>
<dbReference type="SUPFAM" id="SSF142695">
    <property type="entry name" value="RibA-like"/>
    <property type="match status" value="1"/>
</dbReference>
<comment type="similarity">
    <text evidence="6">In the C-terminal section; belongs to the GTP cyclohydrolase II family.</text>
</comment>
<dbReference type="GO" id="GO:0000287">
    <property type="term" value="F:magnesium ion binding"/>
    <property type="evidence" value="ECO:0007669"/>
    <property type="project" value="UniProtKB-UniRule"/>
</dbReference>
<organism evidence="16 17">
    <name type="scientific">Pseudidiomarina halophila</name>
    <dbReference type="NCBI Taxonomy" id="1449799"/>
    <lineage>
        <taxon>Bacteria</taxon>
        <taxon>Pseudomonadati</taxon>
        <taxon>Pseudomonadota</taxon>
        <taxon>Gammaproteobacteria</taxon>
        <taxon>Alteromonadales</taxon>
        <taxon>Idiomarinaceae</taxon>
        <taxon>Pseudidiomarina</taxon>
    </lineage>
</organism>
<dbReference type="InterPro" id="IPR036144">
    <property type="entry name" value="RibA-like_sf"/>
</dbReference>
<evidence type="ECO:0000313" key="17">
    <source>
        <dbReference type="Proteomes" id="UP000287198"/>
    </source>
</evidence>
<comment type="pathway">
    <text evidence="4 14">Cofactor biosynthesis; riboflavin biosynthesis; 2-hydroxy-3-oxobutyl phosphate from D-ribulose 5-phosphate: step 1/1.</text>
</comment>
<dbReference type="FunFam" id="3.90.870.10:FF:000001">
    <property type="entry name" value="Riboflavin biosynthesis protein RibBA"/>
    <property type="match status" value="1"/>
</dbReference>
<comment type="cofactor">
    <cofactor evidence="14">
        <name>Mg(2+)</name>
        <dbReference type="ChEBI" id="CHEBI:18420"/>
    </cofactor>
    <cofactor evidence="14">
        <name>Mn(2+)</name>
        <dbReference type="ChEBI" id="CHEBI:29035"/>
    </cofactor>
    <text evidence="14">Binds 2 divalent metal cations per subunit. Magnesium or manganese.</text>
</comment>
<dbReference type="OrthoDB" id="9793111at2"/>
<accession>A0A432XZP2</accession>
<comment type="similarity">
    <text evidence="14">Belongs to the DHBP synthase family.</text>
</comment>
<evidence type="ECO:0000259" key="15">
    <source>
        <dbReference type="Pfam" id="PF00925"/>
    </source>
</evidence>
<dbReference type="HAMAP" id="MF_00180">
    <property type="entry name" value="RibB"/>
    <property type="match status" value="1"/>
</dbReference>
<dbReference type="NCBIfam" id="TIGR00506">
    <property type="entry name" value="ribB"/>
    <property type="match status" value="1"/>
</dbReference>
<comment type="cofactor">
    <cofactor evidence="2">
        <name>Mn(2+)</name>
        <dbReference type="ChEBI" id="CHEBI:29035"/>
    </cofactor>
</comment>
<dbReference type="GO" id="GO:0003935">
    <property type="term" value="F:GTP cyclohydrolase II activity"/>
    <property type="evidence" value="ECO:0007669"/>
    <property type="project" value="TreeGrafter"/>
</dbReference>
<keyword evidence="17" id="KW-1185">Reference proteome</keyword>
<dbReference type="PANTHER" id="PTHR21327:SF34">
    <property type="entry name" value="3,4-DIHYDROXY-2-BUTANONE 4-PHOSPHATE SYNTHASE"/>
    <property type="match status" value="1"/>
</dbReference>
<dbReference type="NCBIfam" id="NF010626">
    <property type="entry name" value="PRK14019.1"/>
    <property type="match status" value="1"/>
</dbReference>
<keyword evidence="11 14" id="KW-0460">Magnesium</keyword>
<sequence length="374" mass="40878">MTTLNSAAEIIEDIRQGKMVILMDDEDRENEGDLIIAAECVTPAAINFMARFGRGLICLTLTEERCEQLRLPLMVNQNNAPYATNFTVSIEAAEGVTTGISAADRARTVQAAVASDAKPGDLVMPGHIFPLKAKSGGVLNRAGHTEAGCDLARLAGFEPAAVIVEVLNEDGTMARRPDLEKFAAEHDLKMGTIADLIEYRSLTEKTVERKAQCSLPTRYGDFELITYQDTIDKQVHYALVKGEINEQEPVNVRVHLQDTFHDLFSTDRASQRSWPLGHAMEFIGEKGGVLVVIGRVQTTDDILEQVKSFAAEDRGERKPSAAASNASRNVGIGSQILADLGVHQMHLMSSPKRYSALSGFGLEVLDFIEDPDHQ</sequence>
<dbReference type="Pfam" id="PF00926">
    <property type="entry name" value="DHBP_synthase"/>
    <property type="match status" value="1"/>
</dbReference>
<dbReference type="GO" id="GO:0030145">
    <property type="term" value="F:manganese ion binding"/>
    <property type="evidence" value="ECO:0007669"/>
    <property type="project" value="UniProtKB-UniRule"/>
</dbReference>
<evidence type="ECO:0000256" key="8">
    <source>
        <dbReference type="ARBA" id="ARBA00018836"/>
    </source>
</evidence>
<evidence type="ECO:0000313" key="16">
    <source>
        <dbReference type="EMBL" id="RUO54177.1"/>
    </source>
</evidence>
<evidence type="ECO:0000256" key="2">
    <source>
        <dbReference type="ARBA" id="ARBA00001936"/>
    </source>
</evidence>
<keyword evidence="13 14" id="KW-0456">Lyase</keyword>
<comment type="similarity">
    <text evidence="5">In the N-terminal section; belongs to the DHBP synthase family.</text>
</comment>
<keyword evidence="10 14" id="KW-0479">Metal-binding</keyword>
<gene>
    <name evidence="14 16" type="primary">ribB</name>
    <name evidence="16" type="ORF">CWI69_01775</name>
</gene>
<feature type="binding site" evidence="14">
    <location>
        <position position="29"/>
    </location>
    <ligand>
        <name>Mg(2+)</name>
        <dbReference type="ChEBI" id="CHEBI:18420"/>
        <label>1</label>
    </ligand>
</feature>
<dbReference type="RefSeq" id="WP_126761329.1">
    <property type="nucleotide sequence ID" value="NZ_JBHLTZ010000004.1"/>
</dbReference>
<comment type="function">
    <text evidence="3 14">Catalyzes the conversion of D-ribulose 5-phosphate to formate and 3,4-dihydroxy-2-butanone 4-phosphate.</text>
</comment>
<dbReference type="Gene3D" id="3.90.870.10">
    <property type="entry name" value="DHBP synthase"/>
    <property type="match status" value="1"/>
</dbReference>
<dbReference type="GO" id="GO:0009231">
    <property type="term" value="P:riboflavin biosynthetic process"/>
    <property type="evidence" value="ECO:0007669"/>
    <property type="project" value="UniProtKB-UniRule"/>
</dbReference>